<evidence type="ECO:0000313" key="3">
    <source>
        <dbReference type="Proteomes" id="UP000324705"/>
    </source>
</evidence>
<dbReference type="Proteomes" id="UP000324705">
    <property type="component" value="Chromosome 2A"/>
</dbReference>
<evidence type="ECO:0000256" key="1">
    <source>
        <dbReference type="SAM" id="MobiDB-lite"/>
    </source>
</evidence>
<protein>
    <submittedName>
        <fullName evidence="2">Uncharacterized protein</fullName>
    </submittedName>
</protein>
<feature type="compositionally biased region" description="Low complexity" evidence="1">
    <location>
        <begin position="9"/>
        <end position="18"/>
    </location>
</feature>
<feature type="compositionally biased region" description="Low complexity" evidence="1">
    <location>
        <begin position="25"/>
        <end position="49"/>
    </location>
</feature>
<dbReference type="EMBL" id="LT934113">
    <property type="protein sequence ID" value="VAH26237.1"/>
    <property type="molecule type" value="Genomic_DNA"/>
</dbReference>
<keyword evidence="3" id="KW-1185">Reference proteome</keyword>
<evidence type="ECO:0000313" key="2">
    <source>
        <dbReference type="EMBL" id="VAH26237.1"/>
    </source>
</evidence>
<sequence length="94" mass="9199">MVVFGVAEAGTGDAVPAAAGGGGEAAAAPAARGALHAPAGGGAEAAPAPAPADQLGLLLIDGSIDGERETRPHRHRHRLVHSTRVVAKTLSLVE</sequence>
<name>A0A9R1R2V8_TRITD</name>
<organism evidence="2 3">
    <name type="scientific">Triticum turgidum subsp. durum</name>
    <name type="common">Durum wheat</name>
    <name type="synonym">Triticum durum</name>
    <dbReference type="NCBI Taxonomy" id="4567"/>
    <lineage>
        <taxon>Eukaryota</taxon>
        <taxon>Viridiplantae</taxon>
        <taxon>Streptophyta</taxon>
        <taxon>Embryophyta</taxon>
        <taxon>Tracheophyta</taxon>
        <taxon>Spermatophyta</taxon>
        <taxon>Magnoliopsida</taxon>
        <taxon>Liliopsida</taxon>
        <taxon>Poales</taxon>
        <taxon>Poaceae</taxon>
        <taxon>BOP clade</taxon>
        <taxon>Pooideae</taxon>
        <taxon>Triticodae</taxon>
        <taxon>Triticeae</taxon>
        <taxon>Triticinae</taxon>
        <taxon>Triticum</taxon>
    </lineage>
</organism>
<feature type="region of interest" description="Disordered" evidence="1">
    <location>
        <begin position="9"/>
        <end position="49"/>
    </location>
</feature>
<reference evidence="2 3" key="1">
    <citation type="submission" date="2017-09" db="EMBL/GenBank/DDBJ databases">
        <authorList>
            <consortium name="International Durum Wheat Genome Sequencing Consortium (IDWGSC)"/>
            <person name="Milanesi L."/>
        </authorList>
    </citation>
    <scope>NUCLEOTIDE SEQUENCE [LARGE SCALE GENOMIC DNA]</scope>
    <source>
        <strain evidence="3">cv. Svevo</strain>
    </source>
</reference>
<gene>
    <name evidence="2" type="ORF">TRITD_2Av1G025820</name>
</gene>
<dbReference type="Gramene" id="TRITD2Av1G025820.1">
    <property type="protein sequence ID" value="TRITD2Av1G025820.1"/>
    <property type="gene ID" value="TRITD2Av1G025820"/>
</dbReference>
<accession>A0A9R1R2V8</accession>
<dbReference type="AlphaFoldDB" id="A0A9R1R2V8"/>
<proteinExistence type="predicted"/>